<dbReference type="Proteomes" id="UP000051870">
    <property type="component" value="Unassembled WGS sequence"/>
</dbReference>
<accession>A0A0P1IE21</accession>
<keyword evidence="3" id="KW-1185">Reference proteome</keyword>
<sequence length="250" mass="28372">MSLVRSTLTGCFFAVSLVGIGQTEEAPKIDPIAAETIERAGALLAQAENISVRWFVAYDEILDGREKLTHMRSGFSLLSREDGYYAHVVDGLDTREMYYDGTTLAIHDVEKDAYVQAYIPGDYEELIDRADQEYGLEIPIWSVLSKRYQGQYLEDAETAAYIGLTRVGAQLAHHVALSNYDEDWQVWIAADDDNPELLMLVGTDPYTQGWPQYRVYFSDWDMNPEIEEGAFSFQPGENSERMVWPKSPDQ</sequence>
<evidence type="ECO:0000313" key="3">
    <source>
        <dbReference type="Proteomes" id="UP000051870"/>
    </source>
</evidence>
<dbReference type="GeneID" id="83880622"/>
<evidence type="ECO:0000313" key="2">
    <source>
        <dbReference type="EMBL" id="CUJ93196.1"/>
    </source>
</evidence>
<dbReference type="InterPro" id="IPR019207">
    <property type="entry name" value="DUF2092"/>
</dbReference>
<dbReference type="SUPFAM" id="SSF89392">
    <property type="entry name" value="Prokaryotic lipoproteins and lipoprotein localization factors"/>
    <property type="match status" value="1"/>
</dbReference>
<dbReference type="RefSeq" id="WP_058310686.1">
    <property type="nucleotide sequence ID" value="NZ_CYTW01000001.1"/>
</dbReference>
<evidence type="ECO:0000256" key="1">
    <source>
        <dbReference type="ARBA" id="ARBA00022729"/>
    </source>
</evidence>
<dbReference type="AlphaFoldDB" id="A0A0P1IE21"/>
<dbReference type="STRING" id="1715693.PH7735_01571"/>
<dbReference type="InterPro" id="IPR029046">
    <property type="entry name" value="LolA/LolB/LppX"/>
</dbReference>
<dbReference type="Pfam" id="PF09865">
    <property type="entry name" value="DUF2092"/>
    <property type="match status" value="1"/>
</dbReference>
<keyword evidence="1" id="KW-0732">Signal</keyword>
<name>A0A0P1IE21_9RHOB</name>
<reference evidence="3" key="1">
    <citation type="submission" date="2015-09" db="EMBL/GenBank/DDBJ databases">
        <authorList>
            <person name="Rodrigo-Torres Lidia"/>
            <person name="Arahal R.David."/>
        </authorList>
    </citation>
    <scope>NUCLEOTIDE SEQUENCE [LARGE SCALE GENOMIC DNA]</scope>
    <source>
        <strain evidence="3">CECT 7735</strain>
    </source>
</reference>
<evidence type="ECO:0008006" key="4">
    <source>
        <dbReference type="Google" id="ProtNLM"/>
    </source>
</evidence>
<dbReference type="EMBL" id="CYTW01000001">
    <property type="protein sequence ID" value="CUJ93196.1"/>
    <property type="molecule type" value="Genomic_DNA"/>
</dbReference>
<gene>
    <name evidence="2" type="ORF">PH7735_01571</name>
</gene>
<protein>
    <recommendedName>
        <fullName evidence="4">Periplasmic protein</fullName>
    </recommendedName>
</protein>
<proteinExistence type="predicted"/>
<organism evidence="2 3">
    <name type="scientific">Shimia thalassica</name>
    <dbReference type="NCBI Taxonomy" id="1715693"/>
    <lineage>
        <taxon>Bacteria</taxon>
        <taxon>Pseudomonadati</taxon>
        <taxon>Pseudomonadota</taxon>
        <taxon>Alphaproteobacteria</taxon>
        <taxon>Rhodobacterales</taxon>
        <taxon>Roseobacteraceae</taxon>
    </lineage>
</organism>